<evidence type="ECO:0008006" key="3">
    <source>
        <dbReference type="Google" id="ProtNLM"/>
    </source>
</evidence>
<keyword evidence="2" id="KW-1185">Reference proteome</keyword>
<evidence type="ECO:0000313" key="2">
    <source>
        <dbReference type="Proteomes" id="UP001162131"/>
    </source>
</evidence>
<comment type="caution">
    <text evidence="1">The sequence shown here is derived from an EMBL/GenBank/DDBJ whole genome shotgun (WGS) entry which is preliminary data.</text>
</comment>
<protein>
    <recommendedName>
        <fullName evidence="3">Transposase</fullName>
    </recommendedName>
</protein>
<dbReference type="EMBL" id="CAJZBQ010000053">
    <property type="protein sequence ID" value="CAG9331448.1"/>
    <property type="molecule type" value="Genomic_DNA"/>
</dbReference>
<dbReference type="Proteomes" id="UP001162131">
    <property type="component" value="Unassembled WGS sequence"/>
</dbReference>
<evidence type="ECO:0000313" key="1">
    <source>
        <dbReference type="EMBL" id="CAG9331448.1"/>
    </source>
</evidence>
<name>A0AAU9KE13_9CILI</name>
<accession>A0AAU9KE13</accession>
<proteinExistence type="predicted"/>
<sequence length="204" mass="23957">MSKEEEPSQRVLEIYARLKRIKDELRPRKGRMLRNDEVPDHIKKEVCDIYNEHGGRHILIRLCNISWHNLKQWYYDWRKDRNCFDHGYIPSSKLGYLCKKEKMKNFKNIGEELIEEYIKKKQKKIKNDNAGVKEVLSADIEKKLEVIKAEISNSTDGIDPKIKLNIVKLAERVGQVKPIAQALGLSEYLVSGWKETFSEDAEEL</sequence>
<dbReference type="AlphaFoldDB" id="A0AAU9KE13"/>
<organism evidence="1 2">
    <name type="scientific">Blepharisma stoltei</name>
    <dbReference type="NCBI Taxonomy" id="1481888"/>
    <lineage>
        <taxon>Eukaryota</taxon>
        <taxon>Sar</taxon>
        <taxon>Alveolata</taxon>
        <taxon>Ciliophora</taxon>
        <taxon>Postciliodesmatophora</taxon>
        <taxon>Heterotrichea</taxon>
        <taxon>Heterotrichida</taxon>
        <taxon>Blepharismidae</taxon>
        <taxon>Blepharisma</taxon>
    </lineage>
</organism>
<reference evidence="1" key="1">
    <citation type="submission" date="2021-09" db="EMBL/GenBank/DDBJ databases">
        <authorList>
            <consortium name="AG Swart"/>
            <person name="Singh M."/>
            <person name="Singh A."/>
            <person name="Seah K."/>
            <person name="Emmerich C."/>
        </authorList>
    </citation>
    <scope>NUCLEOTIDE SEQUENCE</scope>
    <source>
        <strain evidence="1">ATCC30299</strain>
    </source>
</reference>
<gene>
    <name evidence="1" type="ORF">BSTOLATCC_MIC53518</name>
</gene>